<evidence type="ECO:0000313" key="1">
    <source>
        <dbReference type="EMBL" id="PTB74976.1"/>
    </source>
</evidence>
<dbReference type="AlphaFoldDB" id="A0A2T4C0C7"/>
<proteinExistence type="predicted"/>
<accession>A0A2T4C0C7</accession>
<protein>
    <submittedName>
        <fullName evidence="1">Uncharacterized protein</fullName>
    </submittedName>
</protein>
<sequence>MSAYPSIPGLAQSKTCFSMRYHEVGRRNMFRVGDGVGTQLSWSISSRLNPYLPHHLRLSPIASDFQAPRLPLESLPIRIRTSARRQAALAADARIPKNFSSGPTRGRMLRPVTVVREDAYASITLPQVFMSKTLRRMFQAWADTGSPGSSAALGWQSGQP</sequence>
<keyword evidence="2" id="KW-1185">Reference proteome</keyword>
<gene>
    <name evidence="1" type="ORF">M440DRAFT_1463575</name>
</gene>
<dbReference type="EMBL" id="KZ679134">
    <property type="protein sequence ID" value="PTB74976.1"/>
    <property type="molecule type" value="Genomic_DNA"/>
</dbReference>
<dbReference type="Proteomes" id="UP000240760">
    <property type="component" value="Unassembled WGS sequence"/>
</dbReference>
<reference evidence="1 2" key="1">
    <citation type="submission" date="2016-07" db="EMBL/GenBank/DDBJ databases">
        <title>Multiple horizontal gene transfer events from other fungi enriched the ability of initially mycotrophic Trichoderma (Ascomycota) to feed on dead plant biomass.</title>
        <authorList>
            <consortium name="DOE Joint Genome Institute"/>
            <person name="Aerts A."/>
            <person name="Atanasova L."/>
            <person name="Chenthamara K."/>
            <person name="Zhang J."/>
            <person name="Grujic M."/>
            <person name="Henrissat B."/>
            <person name="Kuo A."/>
            <person name="Salamov A."/>
            <person name="Lipzen A."/>
            <person name="Labutti K."/>
            <person name="Barry K."/>
            <person name="Miao Y."/>
            <person name="Rahimi M.J."/>
            <person name="Shen Q."/>
            <person name="Grigoriev I.V."/>
            <person name="Kubicek C.P."/>
            <person name="Druzhinina I.S."/>
        </authorList>
    </citation>
    <scope>NUCLEOTIDE SEQUENCE [LARGE SCALE GENOMIC DNA]</scope>
    <source>
        <strain evidence="1 2">ATCC 18648</strain>
    </source>
</reference>
<name>A0A2T4C0C7_TRILO</name>
<evidence type="ECO:0000313" key="2">
    <source>
        <dbReference type="Proteomes" id="UP000240760"/>
    </source>
</evidence>
<organism evidence="1 2">
    <name type="scientific">Trichoderma longibrachiatum ATCC 18648</name>
    <dbReference type="NCBI Taxonomy" id="983965"/>
    <lineage>
        <taxon>Eukaryota</taxon>
        <taxon>Fungi</taxon>
        <taxon>Dikarya</taxon>
        <taxon>Ascomycota</taxon>
        <taxon>Pezizomycotina</taxon>
        <taxon>Sordariomycetes</taxon>
        <taxon>Hypocreomycetidae</taxon>
        <taxon>Hypocreales</taxon>
        <taxon>Hypocreaceae</taxon>
        <taxon>Trichoderma</taxon>
    </lineage>
</organism>